<dbReference type="RefSeq" id="WP_241042280.1">
    <property type="nucleotide sequence ID" value="NZ_BAAAJF010000038.1"/>
</dbReference>
<feature type="region of interest" description="Disordered" evidence="3">
    <location>
        <begin position="114"/>
        <end position="133"/>
    </location>
</feature>
<dbReference type="Gene3D" id="1.10.630.10">
    <property type="entry name" value="Cytochrome P450"/>
    <property type="match status" value="1"/>
</dbReference>
<dbReference type="PRINTS" id="PR00359">
    <property type="entry name" value="BP450"/>
</dbReference>
<keyword evidence="2" id="KW-0503">Monooxygenase</keyword>
<dbReference type="EMBL" id="JAKXMK010000043">
    <property type="protein sequence ID" value="MCH6171477.1"/>
    <property type="molecule type" value="Genomic_DNA"/>
</dbReference>
<dbReference type="InterPro" id="IPR002397">
    <property type="entry name" value="Cyt_P450_B"/>
</dbReference>
<dbReference type="PANTHER" id="PTHR46696:SF1">
    <property type="entry name" value="CYTOCHROME P450 YJIB-RELATED"/>
    <property type="match status" value="1"/>
</dbReference>
<evidence type="ECO:0000313" key="4">
    <source>
        <dbReference type="EMBL" id="MCH6171477.1"/>
    </source>
</evidence>
<organism evidence="4 5">
    <name type="scientific">Pseudonocardia alaniniphila</name>
    <dbReference type="NCBI Taxonomy" id="75291"/>
    <lineage>
        <taxon>Bacteria</taxon>
        <taxon>Bacillati</taxon>
        <taxon>Actinomycetota</taxon>
        <taxon>Actinomycetes</taxon>
        <taxon>Pseudonocardiales</taxon>
        <taxon>Pseudonocardiaceae</taxon>
        <taxon>Pseudonocardia</taxon>
    </lineage>
</organism>
<evidence type="ECO:0000256" key="2">
    <source>
        <dbReference type="RuleBase" id="RU000461"/>
    </source>
</evidence>
<dbReference type="SUPFAM" id="SSF48264">
    <property type="entry name" value="Cytochrome P450"/>
    <property type="match status" value="1"/>
</dbReference>
<dbReference type="PROSITE" id="PS00086">
    <property type="entry name" value="CYTOCHROME_P450"/>
    <property type="match status" value="1"/>
</dbReference>
<keyword evidence="2" id="KW-0479">Metal-binding</keyword>
<dbReference type="PANTHER" id="PTHR46696">
    <property type="entry name" value="P450, PUTATIVE (EUROFUNG)-RELATED"/>
    <property type="match status" value="1"/>
</dbReference>
<sequence length="444" mass="48387">MRIHEFSGDGLHDLAGEFVMSLIVRTHPDRRFNSDEAKGSLLPSTIEVRDLDPFSLDMIRDPYPAYEAIREAGPVVRLERYGTWASARYGAIRSILLDSPSFCSGAGTGFTNLNEEKGWRPPSPLLEADPPEHSRTRRVVAGVLSAAAVQRLEETAAAVADEMVAQLPQDEPFDAMADLARAFPTRVFADAVGLPTQGRENLHPYARVVFNAKGPRERADGLGSTLFQEAMAQAGASREWVEQYCRAENLAADGLGAQIHERAAAEGFSSDVGGLLVRSFLSAGIDTTVYALGNALWCLAGHPDQYAAMCSQPDGSRAAFEETLRFESADQWIFRTTAREVELDGVALGEGEKVMLLLAGANRDPRQWTDPDVYDVTRRSTGHLTFGYGIHACLGMAFARMEGQAVLSALARRARRIVPAGQPRRALVNSLRGFETLPLRLIAG</sequence>
<proteinExistence type="inferred from homology"/>
<dbReference type="InterPro" id="IPR001128">
    <property type="entry name" value="Cyt_P450"/>
</dbReference>
<keyword evidence="2" id="KW-0408">Iron</keyword>
<comment type="caution">
    <text evidence="4">The sequence shown here is derived from an EMBL/GenBank/DDBJ whole genome shotgun (WGS) entry which is preliminary data.</text>
</comment>
<evidence type="ECO:0000313" key="5">
    <source>
        <dbReference type="Proteomes" id="UP001299970"/>
    </source>
</evidence>
<protein>
    <submittedName>
        <fullName evidence="4">Cytochrome P450</fullName>
    </submittedName>
</protein>
<evidence type="ECO:0000256" key="1">
    <source>
        <dbReference type="ARBA" id="ARBA00010617"/>
    </source>
</evidence>
<keyword evidence="5" id="KW-1185">Reference proteome</keyword>
<name>A0ABS9TSE3_9PSEU</name>
<accession>A0ABS9TSE3</accession>
<evidence type="ECO:0000256" key="3">
    <source>
        <dbReference type="SAM" id="MobiDB-lite"/>
    </source>
</evidence>
<dbReference type="Pfam" id="PF00067">
    <property type="entry name" value="p450"/>
    <property type="match status" value="1"/>
</dbReference>
<gene>
    <name evidence="4" type="ORF">MMF94_37790</name>
</gene>
<reference evidence="4 5" key="1">
    <citation type="submission" date="2022-03" db="EMBL/GenBank/DDBJ databases">
        <title>Pseudonocardia alaer sp. nov., a novel actinomycete isolated from reed forest soil.</title>
        <authorList>
            <person name="Wang L."/>
        </authorList>
    </citation>
    <scope>NUCLEOTIDE SEQUENCE [LARGE SCALE GENOMIC DNA]</scope>
    <source>
        <strain evidence="4 5">Y-16303</strain>
    </source>
</reference>
<keyword evidence="2" id="KW-0560">Oxidoreductase</keyword>
<dbReference type="Proteomes" id="UP001299970">
    <property type="component" value="Unassembled WGS sequence"/>
</dbReference>
<dbReference type="PRINTS" id="PR00385">
    <property type="entry name" value="P450"/>
</dbReference>
<keyword evidence="2" id="KW-0349">Heme</keyword>
<comment type="similarity">
    <text evidence="1 2">Belongs to the cytochrome P450 family.</text>
</comment>
<dbReference type="InterPro" id="IPR036396">
    <property type="entry name" value="Cyt_P450_sf"/>
</dbReference>
<dbReference type="InterPro" id="IPR017972">
    <property type="entry name" value="Cyt_P450_CS"/>
</dbReference>